<dbReference type="GeneID" id="120251892"/>
<reference evidence="11" key="1">
    <citation type="submission" date="2025-08" db="UniProtKB">
        <authorList>
            <consortium name="RefSeq"/>
        </authorList>
    </citation>
    <scope>IDENTIFICATION</scope>
</reference>
<dbReference type="InterPro" id="IPR052035">
    <property type="entry name" value="ZnF_BED_domain_contain"/>
</dbReference>
<dbReference type="PROSITE" id="PS50808">
    <property type="entry name" value="ZF_BED"/>
    <property type="match status" value="1"/>
</dbReference>
<evidence type="ECO:0000256" key="6">
    <source>
        <dbReference type="ARBA" id="ARBA00023163"/>
    </source>
</evidence>
<evidence type="ECO:0000256" key="1">
    <source>
        <dbReference type="ARBA" id="ARBA00022723"/>
    </source>
</evidence>
<keyword evidence="5" id="KW-0238">DNA-binding</keyword>
<gene>
    <name evidence="11" type="primary">LOC120251892</name>
</gene>
<dbReference type="PANTHER" id="PTHR46481:SF6">
    <property type="entry name" value="ZINC FINGER BED DOMAIN-CONTAINING PROTEIN RICESLEEPER 2-LIKE"/>
    <property type="match status" value="1"/>
</dbReference>
<evidence type="ECO:0000256" key="7">
    <source>
        <dbReference type="PROSITE-ProRule" id="PRU00027"/>
    </source>
</evidence>
<feature type="domain" description="BED-type" evidence="9">
    <location>
        <begin position="22"/>
        <end position="83"/>
    </location>
</feature>
<evidence type="ECO:0000313" key="10">
    <source>
        <dbReference type="Proteomes" id="UP001515500"/>
    </source>
</evidence>
<evidence type="ECO:0000256" key="5">
    <source>
        <dbReference type="ARBA" id="ARBA00023125"/>
    </source>
</evidence>
<dbReference type="InterPro" id="IPR003656">
    <property type="entry name" value="Znf_BED"/>
</dbReference>
<dbReference type="AlphaFoldDB" id="A0AB40AQH4"/>
<dbReference type="InterPro" id="IPR012337">
    <property type="entry name" value="RNaseH-like_sf"/>
</dbReference>
<dbReference type="SMART" id="SM00614">
    <property type="entry name" value="ZnF_BED"/>
    <property type="match status" value="1"/>
</dbReference>
<dbReference type="GO" id="GO:0008270">
    <property type="term" value="F:zinc ion binding"/>
    <property type="evidence" value="ECO:0007669"/>
    <property type="project" value="UniProtKB-KW"/>
</dbReference>
<name>A0AB40AQH4_DIOCR</name>
<evidence type="ECO:0000256" key="3">
    <source>
        <dbReference type="ARBA" id="ARBA00022833"/>
    </source>
</evidence>
<dbReference type="PANTHER" id="PTHR46481">
    <property type="entry name" value="ZINC FINGER BED DOMAIN-CONTAINING PROTEIN 4"/>
    <property type="match status" value="1"/>
</dbReference>
<dbReference type="SUPFAM" id="SSF53098">
    <property type="entry name" value="Ribonuclease H-like"/>
    <property type="match status" value="1"/>
</dbReference>
<dbReference type="InterPro" id="IPR025525">
    <property type="entry name" value="hAT-like_transposase_RNase-H"/>
</dbReference>
<dbReference type="InterPro" id="IPR036236">
    <property type="entry name" value="Znf_C2H2_sf"/>
</dbReference>
<keyword evidence="6" id="KW-0804">Transcription</keyword>
<dbReference type="Pfam" id="PF02892">
    <property type="entry name" value="zf-BED"/>
    <property type="match status" value="1"/>
</dbReference>
<protein>
    <submittedName>
        <fullName evidence="11">Zinc finger BED domain-containing protein RICESLEEPER 3-like</fullName>
    </submittedName>
</protein>
<keyword evidence="1" id="KW-0479">Metal-binding</keyword>
<accession>A0AB40AQH4</accession>
<dbReference type="Pfam" id="PF14372">
    <property type="entry name" value="hAT-like_RNase-H"/>
    <property type="match status" value="1"/>
</dbReference>
<evidence type="ECO:0000256" key="4">
    <source>
        <dbReference type="ARBA" id="ARBA00023015"/>
    </source>
</evidence>
<keyword evidence="4" id="KW-0805">Transcription regulation</keyword>
<proteinExistence type="predicted"/>
<keyword evidence="3" id="KW-0862">Zinc</keyword>
<keyword evidence="10" id="KW-1185">Reference proteome</keyword>
<dbReference type="Proteomes" id="UP001515500">
    <property type="component" value="Chromosome 20"/>
</dbReference>
<sequence>MESQSSTPINLGDENVEPESKRGRSDVWEHFDKLPPIDANSQRAQCKYCKKAYSCKSTGGTSHLRRHLTKCPKRVCRDIRQYTISHQTTTSGTSFSNYKIDVEIIRREIAMMIAIDEQPFIMVENIGFRRVIAAACPEFKMMSRKTIKRDIMLLYKRERQNLKDILIECPSRICLTSDTWKSITEDHYICVTAHFIDHEWLLHKRLIHFKLIPPPYDSFSIEDEINTCVAQWNIQHKLFSITLDNLSTNDCVVSLLKSRLNQRGFLPCDGEFFHIRCCAHILNLVVQSAFNLIMLTIESFLTPMVKEMQRKFDKYWSEYSLILSCAVILDPRYKVKFVEFCYTKVYGMESREYTSNVVATLYKCFEAYKKDRASSSQYTMSSKSNLTINDDDYDEMQELDAFEGHVSRVQMQKSELDLYLEEPCLDRNVEEHI</sequence>
<organism evidence="10 11">
    <name type="scientific">Dioscorea cayennensis subsp. rotundata</name>
    <name type="common">White Guinea yam</name>
    <name type="synonym">Dioscorea rotundata</name>
    <dbReference type="NCBI Taxonomy" id="55577"/>
    <lineage>
        <taxon>Eukaryota</taxon>
        <taxon>Viridiplantae</taxon>
        <taxon>Streptophyta</taxon>
        <taxon>Embryophyta</taxon>
        <taxon>Tracheophyta</taxon>
        <taxon>Spermatophyta</taxon>
        <taxon>Magnoliopsida</taxon>
        <taxon>Liliopsida</taxon>
        <taxon>Dioscoreales</taxon>
        <taxon>Dioscoreaceae</taxon>
        <taxon>Dioscorea</taxon>
    </lineage>
</organism>
<feature type="region of interest" description="Disordered" evidence="8">
    <location>
        <begin position="1"/>
        <end position="24"/>
    </location>
</feature>
<evidence type="ECO:0000256" key="2">
    <source>
        <dbReference type="ARBA" id="ARBA00022771"/>
    </source>
</evidence>
<evidence type="ECO:0000256" key="8">
    <source>
        <dbReference type="SAM" id="MobiDB-lite"/>
    </source>
</evidence>
<dbReference type="GO" id="GO:0003677">
    <property type="term" value="F:DNA binding"/>
    <property type="evidence" value="ECO:0007669"/>
    <property type="project" value="UniProtKB-KW"/>
</dbReference>
<evidence type="ECO:0000313" key="11">
    <source>
        <dbReference type="RefSeq" id="XP_039116476.1"/>
    </source>
</evidence>
<keyword evidence="2 7" id="KW-0863">Zinc-finger</keyword>
<dbReference type="RefSeq" id="XP_039116476.1">
    <property type="nucleotide sequence ID" value="XM_039260542.1"/>
</dbReference>
<evidence type="ECO:0000259" key="9">
    <source>
        <dbReference type="PROSITE" id="PS50808"/>
    </source>
</evidence>
<dbReference type="SUPFAM" id="SSF57667">
    <property type="entry name" value="beta-beta-alpha zinc fingers"/>
    <property type="match status" value="1"/>
</dbReference>